<dbReference type="EMBL" id="QEYD01000001">
    <property type="protein sequence ID" value="PWE31952.1"/>
    <property type="molecule type" value="Genomic_DNA"/>
</dbReference>
<reference evidence="4 5" key="1">
    <citation type="submission" date="2018-05" db="EMBL/GenBank/DDBJ databases">
        <title>Pararhodobacter marina sp. nov., isolated from deep-sea water of the Indian Ocean.</title>
        <authorList>
            <person name="Lai Q.Sr."/>
            <person name="Liu X."/>
            <person name="Shao Z."/>
        </authorList>
    </citation>
    <scope>NUCLEOTIDE SEQUENCE [LARGE SCALE GENOMIC DNA]</scope>
    <source>
        <strain evidence="4 5">CIC4N-9</strain>
    </source>
</reference>
<organism evidence="4 5">
    <name type="scientific">Pararhodobacter marinus</name>
    <dbReference type="NCBI Taxonomy" id="2184063"/>
    <lineage>
        <taxon>Bacteria</taxon>
        <taxon>Pseudomonadati</taxon>
        <taxon>Pseudomonadota</taxon>
        <taxon>Alphaproteobacteria</taxon>
        <taxon>Rhodobacterales</taxon>
        <taxon>Paracoccaceae</taxon>
        <taxon>Pararhodobacter</taxon>
    </lineage>
</organism>
<dbReference type="Pfam" id="PF18912">
    <property type="entry name" value="DZR_2"/>
    <property type="match status" value="1"/>
</dbReference>
<dbReference type="Proteomes" id="UP000244940">
    <property type="component" value="Unassembled WGS sequence"/>
</dbReference>
<evidence type="ECO:0000256" key="1">
    <source>
        <dbReference type="ARBA" id="ARBA00008007"/>
    </source>
</evidence>
<accession>A0A2U2CJB6</accession>
<evidence type="ECO:0000313" key="4">
    <source>
        <dbReference type="EMBL" id="PWE31952.1"/>
    </source>
</evidence>
<feature type="domain" description="Phosphoribosyltransferase" evidence="2">
    <location>
        <begin position="178"/>
        <end position="233"/>
    </location>
</feature>
<protein>
    <submittedName>
        <fullName evidence="4">Amidophosphoribosyltransferase</fullName>
    </submittedName>
</protein>
<dbReference type="InterPro" id="IPR051910">
    <property type="entry name" value="ComF/GntX_DNA_util-trans"/>
</dbReference>
<evidence type="ECO:0000313" key="5">
    <source>
        <dbReference type="Proteomes" id="UP000244940"/>
    </source>
</evidence>
<dbReference type="InterPro" id="IPR044005">
    <property type="entry name" value="DZR_2"/>
</dbReference>
<dbReference type="Pfam" id="PF00156">
    <property type="entry name" value="Pribosyltran"/>
    <property type="match status" value="1"/>
</dbReference>
<dbReference type="CDD" id="cd06223">
    <property type="entry name" value="PRTases_typeI"/>
    <property type="match status" value="1"/>
</dbReference>
<dbReference type="AlphaFoldDB" id="A0A2U2CJB6"/>
<comment type="caution">
    <text evidence="4">The sequence shown here is derived from an EMBL/GenBank/DDBJ whole genome shotgun (WGS) entry which is preliminary data.</text>
</comment>
<keyword evidence="4" id="KW-0328">Glycosyltransferase</keyword>
<dbReference type="InterPro" id="IPR029057">
    <property type="entry name" value="PRTase-like"/>
</dbReference>
<dbReference type="GO" id="GO:0016757">
    <property type="term" value="F:glycosyltransferase activity"/>
    <property type="evidence" value="ECO:0007669"/>
    <property type="project" value="UniProtKB-KW"/>
</dbReference>
<name>A0A2U2CJB6_9RHOB</name>
<proteinExistence type="inferred from homology"/>
<dbReference type="Gene3D" id="3.40.50.2020">
    <property type="match status" value="1"/>
</dbReference>
<evidence type="ECO:0000259" key="3">
    <source>
        <dbReference type="Pfam" id="PF18912"/>
    </source>
</evidence>
<sequence>MRALLDVLYPPRCLTCDAAVTEPGTLCPACWAETPFITGLACDLCAVPLPGARDEAPVQCDDCRHIARPWSHGRAPLVYGAVARKMVLALKYGDRHDIARPAGHWMARAAAPLIRPDTLIAPVPLHRYRLFRRRYNQSALLAARLAQALERPHCPDLLIRTRATAIQDGRSRAARFDNLRQAIAARPSRAARIAGRHILLVDDVMTSGATLAAASEACFAAGADDVDVVVLARVVHEDGLNTAT</sequence>
<feature type="domain" description="Double zinc ribbon" evidence="3">
    <location>
        <begin position="4"/>
        <end position="64"/>
    </location>
</feature>
<comment type="similarity">
    <text evidence="1">Belongs to the ComF/GntX family.</text>
</comment>
<evidence type="ECO:0000259" key="2">
    <source>
        <dbReference type="Pfam" id="PF00156"/>
    </source>
</evidence>
<keyword evidence="4" id="KW-0808">Transferase</keyword>
<dbReference type="PANTHER" id="PTHR47505:SF1">
    <property type="entry name" value="DNA UTILIZATION PROTEIN YHGH"/>
    <property type="match status" value="1"/>
</dbReference>
<dbReference type="InterPro" id="IPR000836">
    <property type="entry name" value="PRTase_dom"/>
</dbReference>
<keyword evidence="5" id="KW-1185">Reference proteome</keyword>
<gene>
    <name evidence="4" type="ORF">C4N9_01740</name>
</gene>
<dbReference type="OrthoDB" id="9779910at2"/>
<dbReference type="PANTHER" id="PTHR47505">
    <property type="entry name" value="DNA UTILIZATION PROTEIN YHGH"/>
    <property type="match status" value="1"/>
</dbReference>
<dbReference type="SUPFAM" id="SSF53271">
    <property type="entry name" value="PRTase-like"/>
    <property type="match status" value="1"/>
</dbReference>